<keyword evidence="2" id="KW-1185">Reference proteome</keyword>
<dbReference type="EMBL" id="OV121132">
    <property type="protein sequence ID" value="CAH0547205.1"/>
    <property type="molecule type" value="Genomic_DNA"/>
</dbReference>
<dbReference type="AlphaFoldDB" id="A0A9P0FBM2"/>
<reference evidence="1" key="1">
    <citation type="submission" date="2021-12" db="EMBL/GenBank/DDBJ databases">
        <authorList>
            <person name="King R."/>
        </authorList>
    </citation>
    <scope>NUCLEOTIDE SEQUENCE</scope>
</reference>
<dbReference type="Proteomes" id="UP001154078">
    <property type="component" value="Chromosome 1"/>
</dbReference>
<organism evidence="1 2">
    <name type="scientific">Brassicogethes aeneus</name>
    <name type="common">Rape pollen beetle</name>
    <name type="synonym">Meligethes aeneus</name>
    <dbReference type="NCBI Taxonomy" id="1431903"/>
    <lineage>
        <taxon>Eukaryota</taxon>
        <taxon>Metazoa</taxon>
        <taxon>Ecdysozoa</taxon>
        <taxon>Arthropoda</taxon>
        <taxon>Hexapoda</taxon>
        <taxon>Insecta</taxon>
        <taxon>Pterygota</taxon>
        <taxon>Neoptera</taxon>
        <taxon>Endopterygota</taxon>
        <taxon>Coleoptera</taxon>
        <taxon>Polyphaga</taxon>
        <taxon>Cucujiformia</taxon>
        <taxon>Nitidulidae</taxon>
        <taxon>Meligethinae</taxon>
        <taxon>Brassicogethes</taxon>
    </lineage>
</organism>
<sequence>MKVPTKLIANIPKLCETRWSEKYKSVLVFKEHFVEIIDALDTLAEEGNAATRKSAYQMHAVACRSQFIAPVTLNILQKKTLDIVKANQHIKTILQMLKDHREKAKNVTAEVLREASDIAKSLNVDITIARIAGRQKHISQNASEFWKRSLIIPYLDSIIVSLQVRFSADKSPAFSLTHFHPDNMKNVLLEEWKERTSPCLSFYNLEGFNGEG</sequence>
<dbReference type="PANTHER" id="PTHR46289:SF14">
    <property type="entry name" value="DUF4371 DOMAIN-CONTAINING PROTEIN"/>
    <property type="match status" value="1"/>
</dbReference>
<protein>
    <submittedName>
        <fullName evidence="1">Uncharacterized protein</fullName>
    </submittedName>
</protein>
<evidence type="ECO:0000313" key="1">
    <source>
        <dbReference type="EMBL" id="CAH0547205.1"/>
    </source>
</evidence>
<dbReference type="PANTHER" id="PTHR46289">
    <property type="entry name" value="52 KDA REPRESSOR OF THE INHIBITOR OF THE PROTEIN KINASE-LIKE PROTEIN-RELATED"/>
    <property type="match status" value="1"/>
</dbReference>
<name>A0A9P0FBM2_BRAAE</name>
<evidence type="ECO:0000313" key="2">
    <source>
        <dbReference type="Proteomes" id="UP001154078"/>
    </source>
</evidence>
<dbReference type="OrthoDB" id="6767230at2759"/>
<proteinExistence type="predicted"/>
<gene>
    <name evidence="1" type="ORF">MELIAE_LOCUS1242</name>
</gene>
<dbReference type="InterPro" id="IPR052958">
    <property type="entry name" value="IFN-induced_PKR_regulator"/>
</dbReference>
<accession>A0A9P0FBM2</accession>